<dbReference type="Pfam" id="PF00450">
    <property type="entry name" value="Peptidase_S10"/>
    <property type="match status" value="1"/>
</dbReference>
<protein>
    <recommendedName>
        <fullName evidence="3">Carboxypeptidase</fullName>
    </recommendedName>
</protein>
<dbReference type="PANTHER" id="PTHR11802:SF201">
    <property type="entry name" value="CARBOXYPEPTIDASE"/>
    <property type="match status" value="1"/>
</dbReference>
<accession>A0A7S2NXB3</accession>
<dbReference type="InterPro" id="IPR029058">
    <property type="entry name" value="AB_hydrolase_fold"/>
</dbReference>
<dbReference type="PROSITE" id="PS00560">
    <property type="entry name" value="CARBOXYPEPT_SER_HIS"/>
    <property type="match status" value="1"/>
</dbReference>
<reference evidence="2" key="1">
    <citation type="submission" date="2021-01" db="EMBL/GenBank/DDBJ databases">
        <authorList>
            <person name="Corre E."/>
            <person name="Pelletier E."/>
            <person name="Niang G."/>
            <person name="Scheremetjew M."/>
            <person name="Finn R."/>
            <person name="Kale V."/>
            <person name="Holt S."/>
            <person name="Cochrane G."/>
            <person name="Meng A."/>
            <person name="Brown T."/>
            <person name="Cohen L."/>
        </authorList>
    </citation>
    <scope>NUCLEOTIDE SEQUENCE</scope>
    <source>
        <strain evidence="2">B650</strain>
    </source>
</reference>
<dbReference type="SUPFAM" id="SSF53474">
    <property type="entry name" value="alpha/beta-Hydrolases"/>
    <property type="match status" value="1"/>
</dbReference>
<evidence type="ECO:0000256" key="1">
    <source>
        <dbReference type="ARBA" id="ARBA00009431"/>
    </source>
</evidence>
<dbReference type="GO" id="GO:0004185">
    <property type="term" value="F:serine-type carboxypeptidase activity"/>
    <property type="evidence" value="ECO:0007669"/>
    <property type="project" value="InterPro"/>
</dbReference>
<dbReference type="EMBL" id="HBGY01007383">
    <property type="protein sequence ID" value="CAD9564670.1"/>
    <property type="molecule type" value="Transcribed_RNA"/>
</dbReference>
<dbReference type="AlphaFoldDB" id="A0A7S2NXB3"/>
<proteinExistence type="inferred from homology"/>
<gene>
    <name evidence="2" type="ORF">LDAN0321_LOCUS4603</name>
</gene>
<dbReference type="GO" id="GO:0006508">
    <property type="term" value="P:proteolysis"/>
    <property type="evidence" value="ECO:0007669"/>
    <property type="project" value="InterPro"/>
</dbReference>
<dbReference type="Gene3D" id="3.40.50.11320">
    <property type="match status" value="1"/>
</dbReference>
<dbReference type="Gene3D" id="6.10.250.940">
    <property type="match status" value="1"/>
</dbReference>
<comment type="similarity">
    <text evidence="1">Belongs to the peptidase S10 family.</text>
</comment>
<sequence>MYELYYQRGLVSKSLYDDWLMFNCNTSEGYHGDNDHTILCLDIEGFMMLKAGYYKINPYALGYPVCVENDKRFTDRGITSLHSPQAEALLTMLNPNLHEHNILRAQYEPCAESYLTTYLNRADVQEAIHANTELNRPWEVCNHGINLSWPLKDRYEVQMQHYVELLHGEYDLNMLVFSGDDDSVCATTGTQAWIYDLGIDVDDDHWWDNWHVDEQLAGYIVRFNVDPKAGSFRFATVHGAGHEVPAYKPKEAFDLWERFLTQNWQVEYSPGSSSVPNDADPQILLVEEVLEAKIRQGVVEAVSM</sequence>
<organism evidence="2">
    <name type="scientific">Leptocylindrus danicus</name>
    <dbReference type="NCBI Taxonomy" id="163516"/>
    <lineage>
        <taxon>Eukaryota</taxon>
        <taxon>Sar</taxon>
        <taxon>Stramenopiles</taxon>
        <taxon>Ochrophyta</taxon>
        <taxon>Bacillariophyta</taxon>
        <taxon>Coscinodiscophyceae</taxon>
        <taxon>Chaetocerotophycidae</taxon>
        <taxon>Leptocylindrales</taxon>
        <taxon>Leptocylindraceae</taxon>
        <taxon>Leptocylindrus</taxon>
    </lineage>
</organism>
<evidence type="ECO:0008006" key="3">
    <source>
        <dbReference type="Google" id="ProtNLM"/>
    </source>
</evidence>
<dbReference type="PANTHER" id="PTHR11802">
    <property type="entry name" value="SERINE PROTEASE FAMILY S10 SERINE CARBOXYPEPTIDASE"/>
    <property type="match status" value="1"/>
</dbReference>
<dbReference type="InterPro" id="IPR033124">
    <property type="entry name" value="Ser_caboxypep_his_AS"/>
</dbReference>
<evidence type="ECO:0000313" key="2">
    <source>
        <dbReference type="EMBL" id="CAD9564670.1"/>
    </source>
</evidence>
<name>A0A7S2NXB3_9STRA</name>
<dbReference type="InterPro" id="IPR001563">
    <property type="entry name" value="Peptidase_S10"/>
</dbReference>